<dbReference type="InterPro" id="IPR050765">
    <property type="entry name" value="Riboflavin_Biosynth_HTPR"/>
</dbReference>
<dbReference type="GO" id="GO:0008703">
    <property type="term" value="F:5-amino-6-(5-phosphoribosylamino)uracil reductase activity"/>
    <property type="evidence" value="ECO:0007669"/>
    <property type="project" value="InterPro"/>
</dbReference>
<comment type="caution">
    <text evidence="2">The sequence shown here is derived from an EMBL/GenBank/DDBJ whole genome shotgun (WGS) entry which is preliminary data.</text>
</comment>
<dbReference type="PANTHER" id="PTHR38011">
    <property type="entry name" value="DIHYDROFOLATE REDUCTASE FAMILY PROTEIN (AFU_ORTHOLOGUE AFUA_8G06820)"/>
    <property type="match status" value="1"/>
</dbReference>
<dbReference type="RefSeq" id="WP_134097468.1">
    <property type="nucleotide sequence ID" value="NZ_SODP01000001.1"/>
</dbReference>
<dbReference type="OrthoDB" id="3471498at2"/>
<dbReference type="Gene3D" id="3.40.430.10">
    <property type="entry name" value="Dihydrofolate Reductase, subunit A"/>
    <property type="match status" value="1"/>
</dbReference>
<name>A0A4R8CGB2_9ACTN</name>
<evidence type="ECO:0000313" key="2">
    <source>
        <dbReference type="EMBL" id="TDW75348.1"/>
    </source>
</evidence>
<evidence type="ECO:0000259" key="1">
    <source>
        <dbReference type="Pfam" id="PF01872"/>
    </source>
</evidence>
<feature type="domain" description="Bacterial bifunctional deaminase-reductase C-terminal" evidence="1">
    <location>
        <begin position="3"/>
        <end position="176"/>
    </location>
</feature>
<dbReference type="Pfam" id="PF01872">
    <property type="entry name" value="RibD_C"/>
    <property type="match status" value="1"/>
</dbReference>
<dbReference type="GO" id="GO:0009231">
    <property type="term" value="P:riboflavin biosynthetic process"/>
    <property type="evidence" value="ECO:0007669"/>
    <property type="project" value="InterPro"/>
</dbReference>
<proteinExistence type="predicted"/>
<dbReference type="SUPFAM" id="SSF53597">
    <property type="entry name" value="Dihydrofolate reductase-like"/>
    <property type="match status" value="1"/>
</dbReference>
<dbReference type="EMBL" id="SODP01000001">
    <property type="protein sequence ID" value="TDW75348.1"/>
    <property type="molecule type" value="Genomic_DNA"/>
</dbReference>
<reference evidence="2 3" key="1">
    <citation type="submission" date="2019-03" db="EMBL/GenBank/DDBJ databases">
        <title>Genomic Encyclopedia of Type Strains, Phase III (KMG-III): the genomes of soil and plant-associated and newly described type strains.</title>
        <authorList>
            <person name="Whitman W."/>
        </authorList>
    </citation>
    <scope>NUCLEOTIDE SEQUENCE [LARGE SCALE GENOMIC DNA]</scope>
    <source>
        <strain evidence="2 3">VKM Ac-2573</strain>
    </source>
</reference>
<accession>A0A4R8CGB2</accession>
<dbReference type="Proteomes" id="UP000295146">
    <property type="component" value="Unassembled WGS sequence"/>
</dbReference>
<dbReference type="PANTHER" id="PTHR38011:SF11">
    <property type="entry name" value="2,5-DIAMINO-6-RIBOSYLAMINO-4(3H)-PYRIMIDINONE 5'-PHOSPHATE REDUCTASE"/>
    <property type="match status" value="1"/>
</dbReference>
<dbReference type="AlphaFoldDB" id="A0A4R8CGB2"/>
<dbReference type="InterPro" id="IPR002734">
    <property type="entry name" value="RibDG_C"/>
</dbReference>
<sequence>MRNVVLYMSMSLDGYVGSDREHPGVAIPESAELKQWKLDRISKAGAHLMGRVSYQEMASFWPHSDDAYAAPMNDIPKVVFSKTLSDAEATWPETRVARGDLATEIAGIKAEPGADVVVWGGHRLAGALAAADLIDEYRLLVQPLVLGRGQTLFDQLPESRHLDLVESKPFSNGVVVQVYQPQRN</sequence>
<evidence type="ECO:0000313" key="3">
    <source>
        <dbReference type="Proteomes" id="UP000295146"/>
    </source>
</evidence>
<keyword evidence="3" id="KW-1185">Reference proteome</keyword>
<gene>
    <name evidence="2" type="ORF">EV653_0471</name>
</gene>
<organism evidence="2 3">
    <name type="scientific">Kribbella pratensis</name>
    <dbReference type="NCBI Taxonomy" id="2512112"/>
    <lineage>
        <taxon>Bacteria</taxon>
        <taxon>Bacillati</taxon>
        <taxon>Actinomycetota</taxon>
        <taxon>Actinomycetes</taxon>
        <taxon>Propionibacteriales</taxon>
        <taxon>Kribbellaceae</taxon>
        <taxon>Kribbella</taxon>
    </lineage>
</organism>
<protein>
    <submittedName>
        <fullName evidence="2">Dihydrofolate reductase</fullName>
    </submittedName>
</protein>
<dbReference type="InterPro" id="IPR024072">
    <property type="entry name" value="DHFR-like_dom_sf"/>
</dbReference>